<proteinExistence type="predicted"/>
<evidence type="ECO:0000313" key="2">
    <source>
        <dbReference type="EMBL" id="AUX31908.1"/>
    </source>
</evidence>
<organism evidence="2 3">
    <name type="scientific">Sorangium cellulosum</name>
    <name type="common">Polyangium cellulosum</name>
    <dbReference type="NCBI Taxonomy" id="56"/>
    <lineage>
        <taxon>Bacteria</taxon>
        <taxon>Pseudomonadati</taxon>
        <taxon>Myxococcota</taxon>
        <taxon>Polyangia</taxon>
        <taxon>Polyangiales</taxon>
        <taxon>Polyangiaceae</taxon>
        <taxon>Sorangium</taxon>
    </lineage>
</organism>
<name>A0A4P2QPP1_SORCE</name>
<gene>
    <name evidence="2" type="ORF">SOCE836_040430</name>
</gene>
<dbReference type="AlphaFoldDB" id="A0A4P2QPP1"/>
<dbReference type="RefSeq" id="WP_129575607.1">
    <property type="nucleotide sequence ID" value="NZ_CP012672.1"/>
</dbReference>
<protein>
    <recommendedName>
        <fullName evidence="4">DNA repair photolyase</fullName>
    </recommendedName>
</protein>
<evidence type="ECO:0000313" key="3">
    <source>
        <dbReference type="Proteomes" id="UP000295497"/>
    </source>
</evidence>
<sequence length="309" mass="35368">MIISASYRTDIPTFYGRWFMNRLRAGYCKVVNPYNQQAYRVDLRREVVDGIVFWTKNLGPFFDNLKEVKERGYPFVVQYTINGYPRMLEFSVVDPRRSVEHMKRLAETYGPKVGVWRYDTIVFTSVTPVDFHLQNFERLASALEGTTDEVVISFAQSYKKTKRNLDWAAGEFGFSWEDPADEVKVKLAAELADVARRRGMQLAVCSQKTYLGPGIKDAQCVDAKRFEALIGRPLSTKVKGNRPECGCFESRDIGDYDTCPHGCVYCYAVQNRELAQERFKAHDPDSEFLFPPKESVGPGGGQRKQLPLF</sequence>
<dbReference type="EMBL" id="CP012672">
    <property type="protein sequence ID" value="AUX31908.1"/>
    <property type="molecule type" value="Genomic_DNA"/>
</dbReference>
<dbReference type="Proteomes" id="UP000295497">
    <property type="component" value="Chromosome"/>
</dbReference>
<accession>A0A4P2QPP1</accession>
<evidence type="ECO:0008006" key="4">
    <source>
        <dbReference type="Google" id="ProtNLM"/>
    </source>
</evidence>
<feature type="region of interest" description="Disordered" evidence="1">
    <location>
        <begin position="287"/>
        <end position="309"/>
    </location>
</feature>
<dbReference type="InterPro" id="IPR014998">
    <property type="entry name" value="DUF1848"/>
</dbReference>
<evidence type="ECO:0000256" key="1">
    <source>
        <dbReference type="SAM" id="MobiDB-lite"/>
    </source>
</evidence>
<reference evidence="2 3" key="1">
    <citation type="submission" date="2015-09" db="EMBL/GenBank/DDBJ databases">
        <title>Sorangium comparison.</title>
        <authorList>
            <person name="Zaburannyi N."/>
            <person name="Bunk B."/>
            <person name="Overmann J."/>
            <person name="Mueller R."/>
        </authorList>
    </citation>
    <scope>NUCLEOTIDE SEQUENCE [LARGE SCALE GENOMIC DNA]</scope>
    <source>
        <strain evidence="2 3">So ce836</strain>
    </source>
</reference>
<dbReference type="Pfam" id="PF08902">
    <property type="entry name" value="DUF1848"/>
    <property type="match status" value="1"/>
</dbReference>